<gene>
    <name evidence="1" type="ORF">H2B05_01960</name>
</gene>
<organism evidence="1 2">
    <name type="scientific">Candidatus Nitrosomaritimum aestuariumsis</name>
    <dbReference type="NCBI Taxonomy" id="3342354"/>
    <lineage>
        <taxon>Archaea</taxon>
        <taxon>Nitrososphaerota</taxon>
        <taxon>Nitrososphaeria</taxon>
        <taxon>Nitrosopumilales</taxon>
        <taxon>Nitrosopumilaceae</taxon>
        <taxon>Candidatus Nitrosomaritimum</taxon>
    </lineage>
</organism>
<reference evidence="1 2" key="1">
    <citation type="journal article" date="2020" name="Appl. Environ. Microbiol.">
        <title>Genomic Characteristics of a Novel Species of Ammonia-Oxidizing Archaea from the Jiulong River Estuary.</title>
        <authorList>
            <person name="Zou D."/>
            <person name="Wan R."/>
            <person name="Han L."/>
            <person name="Xu M.N."/>
            <person name="Liu Y."/>
            <person name="Liu H."/>
            <person name="Kao S.J."/>
            <person name="Li M."/>
        </authorList>
    </citation>
    <scope>NUCLEOTIDE SEQUENCE [LARGE SCALE GENOMIC DNA]</scope>
    <source>
        <strain evidence="1">W2bin3</strain>
    </source>
</reference>
<dbReference type="Proteomes" id="UP000526786">
    <property type="component" value="Unassembled WGS sequence"/>
</dbReference>
<protein>
    <submittedName>
        <fullName evidence="1">CBS domain-containing protein</fullName>
    </submittedName>
</protein>
<dbReference type="EMBL" id="JACENC010000080">
    <property type="protein sequence ID" value="MBA4453697.1"/>
    <property type="molecule type" value="Genomic_DNA"/>
</dbReference>
<name>A0AC60W1W9_9ARCH</name>
<accession>A0AC60W1W9</accession>
<comment type="caution">
    <text evidence="1">The sequence shown here is derived from an EMBL/GenBank/DDBJ whole genome shotgun (WGS) entry which is preliminary data.</text>
</comment>
<sequence>MACLETSLANRTVKELLPETLTYSLCIHIEKGKEVWVVAGMLAQYLESATDSVLVMDEGKPVGTIGGKEIMDNLLKNPTSGLFYGTKVEDIMEPNPLMITENTKYSDLMNHWKKRGRAFAVIENEWGHYSAISAKKVLEIGMHCKTNLSISDLPKKPLVTFKKDDSMESIIKSMFANGTRKILLENSNKYINDRIIIETITEKMGHLKKVDYFLNVPANIIDLEEARVIYDDLKINEISAMMFDMEHPYVIYKDWMVTPWDICNVLLEEGITDYVY</sequence>
<evidence type="ECO:0000313" key="1">
    <source>
        <dbReference type="EMBL" id="MBA4453697.1"/>
    </source>
</evidence>
<evidence type="ECO:0000313" key="2">
    <source>
        <dbReference type="Proteomes" id="UP000526786"/>
    </source>
</evidence>
<proteinExistence type="predicted"/>